<gene>
    <name evidence="1" type="ORF">CWI71_11810</name>
</gene>
<comment type="caution">
    <text evidence="1">The sequence shown here is derived from an EMBL/GenBank/DDBJ whole genome shotgun (WGS) entry which is preliminary data.</text>
</comment>
<dbReference type="RefSeq" id="WP_126755477.1">
    <property type="nucleotide sequence ID" value="NZ_PIPY01000015.1"/>
</dbReference>
<organism evidence="1 2">
    <name type="scientific">Pseudidiomarina insulisalsae</name>
    <dbReference type="NCBI Taxonomy" id="575789"/>
    <lineage>
        <taxon>Bacteria</taxon>
        <taxon>Pseudomonadati</taxon>
        <taxon>Pseudomonadota</taxon>
        <taxon>Gammaproteobacteria</taxon>
        <taxon>Alteromonadales</taxon>
        <taxon>Idiomarinaceae</taxon>
        <taxon>Pseudidiomarina</taxon>
    </lineage>
</organism>
<keyword evidence="2" id="KW-1185">Reference proteome</keyword>
<dbReference type="OrthoDB" id="5493674at2"/>
<dbReference type="EMBL" id="PIPY01000015">
    <property type="protein sequence ID" value="RUO57333.1"/>
    <property type="molecule type" value="Genomic_DNA"/>
</dbReference>
<accession>A0A432Y8R9</accession>
<name>A0A432Y8R9_9GAMM</name>
<dbReference type="Proteomes" id="UP000288259">
    <property type="component" value="Unassembled WGS sequence"/>
</dbReference>
<protein>
    <submittedName>
        <fullName evidence="1">Uncharacterized protein</fullName>
    </submittedName>
</protein>
<reference evidence="2" key="1">
    <citation type="journal article" date="2018" name="Front. Microbiol.">
        <title>Genome-Based Analysis Reveals the Taxonomy and Diversity of the Family Idiomarinaceae.</title>
        <authorList>
            <person name="Liu Y."/>
            <person name="Lai Q."/>
            <person name="Shao Z."/>
        </authorList>
    </citation>
    <scope>NUCLEOTIDE SEQUENCE [LARGE SCALE GENOMIC DNA]</scope>
    <source>
        <strain evidence="2">CVS-6</strain>
    </source>
</reference>
<evidence type="ECO:0000313" key="1">
    <source>
        <dbReference type="EMBL" id="RUO57333.1"/>
    </source>
</evidence>
<dbReference type="AlphaFoldDB" id="A0A432Y8R9"/>
<evidence type="ECO:0000313" key="2">
    <source>
        <dbReference type="Proteomes" id="UP000288259"/>
    </source>
</evidence>
<proteinExistence type="predicted"/>
<sequence length="400" mass="45498">MLPRGFTTVWLLPVLAALMLLTLGVMRQSDKVQQVWYQQTIADNMAISAATLLAREMNLLAIMNRALLANQLTTAQLVGIGSWLQMMRDVADRSALISSWIPYLNAITRNIANAVRQVDFSVQQIIAATLAFQRLITTVLRTTQWYARVSFALQIPPTLQQIYDLHAPRHKPAQVPQWELLHAPGLVPVPWLWWTFMAPQRSGSDNKLAYKLVVASLDPFSQQRSYEWFDAVQVEVEKAGGVRLIQEESGAWSWQGMDTVSVHVQGLLDSDEYPWGDGATYFGSEIRKVHRKDFGYSGKTNPQATAWAQLQQHFYSHEKDIFRYFNRTDLSPSQWPQVIVRLPDATAKAGVAFSRPRRWFARNDNKVEQANLFNALWFSQLLSLSQRDRAVLAIVGRQDG</sequence>